<dbReference type="Proteomes" id="UP000464577">
    <property type="component" value="Chromosome"/>
</dbReference>
<dbReference type="PROSITE" id="PS50206">
    <property type="entry name" value="RHODANESE_3"/>
    <property type="match status" value="1"/>
</dbReference>
<protein>
    <submittedName>
        <fullName evidence="3">Rhodanese-like domain-containing protein</fullName>
    </submittedName>
</protein>
<name>A0A6P1VTJ2_9BACT</name>
<dbReference type="SUPFAM" id="SSF52821">
    <property type="entry name" value="Rhodanese/Cell cycle control phosphatase"/>
    <property type="match status" value="1"/>
</dbReference>
<keyword evidence="1" id="KW-0732">Signal</keyword>
<proteinExistence type="predicted"/>
<dbReference type="PANTHER" id="PTHR45431">
    <property type="entry name" value="RHODANESE-LIKE DOMAIN-CONTAINING PROTEIN 15, CHLOROPLASTIC"/>
    <property type="match status" value="1"/>
</dbReference>
<evidence type="ECO:0000259" key="2">
    <source>
        <dbReference type="PROSITE" id="PS50206"/>
    </source>
</evidence>
<evidence type="ECO:0000313" key="3">
    <source>
        <dbReference type="EMBL" id="QHV96413.1"/>
    </source>
</evidence>
<dbReference type="Pfam" id="PF00581">
    <property type="entry name" value="Rhodanese"/>
    <property type="match status" value="1"/>
</dbReference>
<dbReference type="PANTHER" id="PTHR45431:SF3">
    <property type="entry name" value="RHODANESE-LIKE DOMAIN-CONTAINING PROTEIN 15, CHLOROPLASTIC"/>
    <property type="match status" value="1"/>
</dbReference>
<dbReference type="InterPro" id="IPR001763">
    <property type="entry name" value="Rhodanese-like_dom"/>
</dbReference>
<feature type="signal peptide" evidence="1">
    <location>
        <begin position="1"/>
        <end position="21"/>
    </location>
</feature>
<evidence type="ECO:0000256" key="1">
    <source>
        <dbReference type="SAM" id="SignalP"/>
    </source>
</evidence>
<accession>A0A6P1VTJ2</accession>
<feature type="domain" description="Rhodanese" evidence="2">
    <location>
        <begin position="39"/>
        <end position="129"/>
    </location>
</feature>
<dbReference type="RefSeq" id="WP_162386821.1">
    <property type="nucleotide sequence ID" value="NZ_CP045997.1"/>
</dbReference>
<dbReference type="Gene3D" id="3.40.250.10">
    <property type="entry name" value="Rhodanese-like domain"/>
    <property type="match status" value="1"/>
</dbReference>
<dbReference type="InterPro" id="IPR036873">
    <property type="entry name" value="Rhodanese-like_dom_sf"/>
</dbReference>
<gene>
    <name evidence="3" type="ORF">GJR95_15905</name>
</gene>
<dbReference type="EMBL" id="CP045997">
    <property type="protein sequence ID" value="QHV96413.1"/>
    <property type="molecule type" value="Genomic_DNA"/>
</dbReference>
<dbReference type="CDD" id="cd00158">
    <property type="entry name" value="RHOD"/>
    <property type="match status" value="1"/>
</dbReference>
<sequence length="129" mass="14264">MKTIRFFSAFFLLLINITAWAQDAPKNLNAQQAAQLLQTDKGIVVLDVRTPAEFQAGHLINAVNVDYKAADFEQQLAKLDHSKPYLVHCAVGGRSTKTLPILQKLGFQNVRHLDGGLQAWQQAGLPVVK</sequence>
<feature type="chain" id="PRO_5027110932" evidence="1">
    <location>
        <begin position="22"/>
        <end position="129"/>
    </location>
</feature>
<reference evidence="3 4" key="1">
    <citation type="submission" date="2019-11" db="EMBL/GenBank/DDBJ databases">
        <title>Spirosoma endbachense sp. nov., isolated from a natural salt meadow.</title>
        <authorList>
            <person name="Rojas J."/>
            <person name="Ambika Manirajan B."/>
            <person name="Ratering S."/>
            <person name="Suarez C."/>
            <person name="Geissler-Plaum R."/>
            <person name="Schnell S."/>
        </authorList>
    </citation>
    <scope>NUCLEOTIDE SEQUENCE [LARGE SCALE GENOMIC DNA]</scope>
    <source>
        <strain evidence="3 4">I-24</strain>
    </source>
</reference>
<keyword evidence="4" id="KW-1185">Reference proteome</keyword>
<organism evidence="3 4">
    <name type="scientific">Spirosoma endbachense</name>
    <dbReference type="NCBI Taxonomy" id="2666025"/>
    <lineage>
        <taxon>Bacteria</taxon>
        <taxon>Pseudomonadati</taxon>
        <taxon>Bacteroidota</taxon>
        <taxon>Cytophagia</taxon>
        <taxon>Cytophagales</taxon>
        <taxon>Cytophagaceae</taxon>
        <taxon>Spirosoma</taxon>
    </lineage>
</organism>
<dbReference type="InterPro" id="IPR052367">
    <property type="entry name" value="Thiosulfate_ST/Rhodanese-like"/>
</dbReference>
<dbReference type="AlphaFoldDB" id="A0A6P1VTJ2"/>
<evidence type="ECO:0000313" key="4">
    <source>
        <dbReference type="Proteomes" id="UP000464577"/>
    </source>
</evidence>
<dbReference type="SMART" id="SM00450">
    <property type="entry name" value="RHOD"/>
    <property type="match status" value="1"/>
</dbReference>
<dbReference type="KEGG" id="senf:GJR95_15905"/>